<dbReference type="PANTHER" id="PTHR47338:SF5">
    <property type="entry name" value="ZN(II)2CYS6 TRANSCRIPTION FACTOR (EUROFUNG)"/>
    <property type="match status" value="1"/>
</dbReference>
<feature type="compositionally biased region" description="Basic and acidic residues" evidence="6">
    <location>
        <begin position="63"/>
        <end position="81"/>
    </location>
</feature>
<feature type="compositionally biased region" description="Low complexity" evidence="6">
    <location>
        <begin position="519"/>
        <end position="532"/>
    </location>
</feature>
<feature type="region of interest" description="Disordered" evidence="6">
    <location>
        <begin position="34"/>
        <end position="121"/>
    </location>
</feature>
<accession>A0A507CBU6</accession>
<feature type="compositionally biased region" description="Polar residues" evidence="6">
    <location>
        <begin position="102"/>
        <end position="114"/>
    </location>
</feature>
<reference evidence="8 9" key="1">
    <citation type="journal article" date="2019" name="Sci. Rep.">
        <title>Comparative genomics of chytrid fungi reveal insights into the obligate biotrophic and pathogenic lifestyle of Synchytrium endobioticum.</title>
        <authorList>
            <person name="van de Vossenberg B.T.L.H."/>
            <person name="Warris S."/>
            <person name="Nguyen H.D.T."/>
            <person name="van Gent-Pelzer M.P.E."/>
            <person name="Joly D.L."/>
            <person name="van de Geest H.C."/>
            <person name="Bonants P.J.M."/>
            <person name="Smith D.S."/>
            <person name="Levesque C.A."/>
            <person name="van der Lee T.A.J."/>
        </authorList>
    </citation>
    <scope>NUCLEOTIDE SEQUENCE [LARGE SCALE GENOMIC DNA]</scope>
    <source>
        <strain evidence="8 9">JEL517</strain>
    </source>
</reference>
<dbReference type="Pfam" id="PF04082">
    <property type="entry name" value="Fungal_trans"/>
    <property type="match status" value="1"/>
</dbReference>
<dbReference type="EMBL" id="QEAO01000003">
    <property type="protein sequence ID" value="TPX37092.1"/>
    <property type="molecule type" value="Genomic_DNA"/>
</dbReference>
<evidence type="ECO:0000256" key="5">
    <source>
        <dbReference type="ARBA" id="ARBA00023242"/>
    </source>
</evidence>
<dbReference type="SMART" id="SM00906">
    <property type="entry name" value="Fungal_trans"/>
    <property type="match status" value="1"/>
</dbReference>
<evidence type="ECO:0000313" key="9">
    <source>
        <dbReference type="Proteomes" id="UP000319731"/>
    </source>
</evidence>
<comment type="caution">
    <text evidence="8">The sequence shown here is derived from an EMBL/GenBank/DDBJ whole genome shotgun (WGS) entry which is preliminary data.</text>
</comment>
<dbReference type="PANTHER" id="PTHR47338">
    <property type="entry name" value="ZN(II)2CYS6 TRANSCRIPTION FACTOR (EUROFUNG)-RELATED"/>
    <property type="match status" value="1"/>
</dbReference>
<dbReference type="CDD" id="cd12148">
    <property type="entry name" value="fungal_TF_MHR"/>
    <property type="match status" value="1"/>
</dbReference>
<feature type="region of interest" description="Disordered" evidence="6">
    <location>
        <begin position="774"/>
        <end position="814"/>
    </location>
</feature>
<feature type="compositionally biased region" description="Low complexity" evidence="6">
    <location>
        <begin position="774"/>
        <end position="803"/>
    </location>
</feature>
<dbReference type="InterPro" id="IPR007219">
    <property type="entry name" value="XnlR_reg_dom"/>
</dbReference>
<dbReference type="GeneID" id="42002145"/>
<proteinExistence type="predicted"/>
<dbReference type="Proteomes" id="UP000319731">
    <property type="component" value="Unassembled WGS sequence"/>
</dbReference>
<keyword evidence="4" id="KW-0804">Transcription</keyword>
<evidence type="ECO:0000313" key="8">
    <source>
        <dbReference type="EMBL" id="TPX37092.1"/>
    </source>
</evidence>
<dbReference type="STRING" id="1806994.A0A507CBU6"/>
<keyword evidence="3" id="KW-0805">Transcription regulation</keyword>
<dbReference type="OrthoDB" id="2123952at2759"/>
<evidence type="ECO:0000256" key="2">
    <source>
        <dbReference type="ARBA" id="ARBA00022723"/>
    </source>
</evidence>
<protein>
    <recommendedName>
        <fullName evidence="7">Xylanolytic transcriptional activator regulatory domain-containing protein</fullName>
    </recommendedName>
</protein>
<dbReference type="GO" id="GO:0005634">
    <property type="term" value="C:nucleus"/>
    <property type="evidence" value="ECO:0007669"/>
    <property type="project" value="UniProtKB-SubCell"/>
</dbReference>
<feature type="compositionally biased region" description="Low complexity" evidence="6">
    <location>
        <begin position="47"/>
        <end position="61"/>
    </location>
</feature>
<dbReference type="GO" id="GO:0003677">
    <property type="term" value="F:DNA binding"/>
    <property type="evidence" value="ECO:0007669"/>
    <property type="project" value="InterPro"/>
</dbReference>
<dbReference type="InterPro" id="IPR050815">
    <property type="entry name" value="TF_fung"/>
</dbReference>
<feature type="domain" description="Xylanolytic transcriptional activator regulatory" evidence="7">
    <location>
        <begin position="422"/>
        <end position="503"/>
    </location>
</feature>
<evidence type="ECO:0000256" key="1">
    <source>
        <dbReference type="ARBA" id="ARBA00004123"/>
    </source>
</evidence>
<dbReference type="GO" id="GO:0006351">
    <property type="term" value="P:DNA-templated transcription"/>
    <property type="evidence" value="ECO:0007669"/>
    <property type="project" value="InterPro"/>
</dbReference>
<evidence type="ECO:0000259" key="7">
    <source>
        <dbReference type="SMART" id="SM00906"/>
    </source>
</evidence>
<evidence type="ECO:0000256" key="6">
    <source>
        <dbReference type="SAM" id="MobiDB-lite"/>
    </source>
</evidence>
<keyword evidence="5" id="KW-0539">Nucleus</keyword>
<feature type="region of interest" description="Disordered" evidence="6">
    <location>
        <begin position="513"/>
        <end position="538"/>
    </location>
</feature>
<evidence type="ECO:0000256" key="3">
    <source>
        <dbReference type="ARBA" id="ARBA00023015"/>
    </source>
</evidence>
<keyword evidence="2" id="KW-0479">Metal-binding</keyword>
<sequence length="835" mass="92092">MLADRTTRIYSSHPWEASQCVKFTYHPLLTSRVPRTANGKKARSARAKAAASATIAKKAGTVKLEDGGDHDESNSQTDSDHNNNSNQATTPTPTTPSGSNSADTSNRPLHSSPIQPHRIEPEQGTDILTSGQVGDKPQSPMLPFHIPAHLLPQAMQMLQQTSLIFSQALPNFASMPVSLPYPDSMLYPPNRPPLLDSPPPVRAPLIFNVKPPEEVVNSSLRGIGIDTVARRVHGFLDNYSRIHVFHWGWGNDVSDVSPNEDTLAAEQRKNPTMTSTPVDTGLLTDIMDDDIIDPTLTFTDFGERIIPIDALDSLIDTFFEHIHPQLPCAFVHEPTFRANVLKQRPLLLNAMYAVAARFSKHPALRMATGSENQAGEVFYQRAKTMVAMNVDAPNLDSVCSLILLAVYAIGTGPDPSGSVSGAWMYSGMAMRMAMFLDLNIDPDSDEAKERNAQLPWLLKERRRRVWWACYIFDRYAAWGADRPTLVDERLCAGVHLPAPEGLWLAASPSDLLPPSINGTHPQPTSKQQQQKSDTTRPINKIRTVSTFHALTPDMDSLFARHVLLMRIVPKVLKFVQTFKNPQPRHMGSMADVEEEDLELLTLDASLRTWYEALPRWMRDPGVSFGQNLDSSNPPAWHLAFLLMLHSASIILLYQPRMMLDLQSPPRGGPAASPAFQTCETAAIRAFAMITAVSASNPDWKYLSAWTPFLLYHIGLINVIAARVHPDESRSTMARYRLRLHVKALKRVGRYWAFGRRMGLSLERMLVSVEPTSAEADAGTNNTGGAAAATSTASAAATSDEPTAGIVPTHDTHDTAVKDVEMQAPPATQSNEYREV</sequence>
<keyword evidence="9" id="KW-1185">Reference proteome</keyword>
<dbReference type="GO" id="GO:0000981">
    <property type="term" value="F:DNA-binding transcription factor activity, RNA polymerase II-specific"/>
    <property type="evidence" value="ECO:0007669"/>
    <property type="project" value="InterPro"/>
</dbReference>
<gene>
    <name evidence="8" type="ORF">SmJEL517_g00920</name>
</gene>
<organism evidence="8 9">
    <name type="scientific">Synchytrium microbalum</name>
    <dbReference type="NCBI Taxonomy" id="1806994"/>
    <lineage>
        <taxon>Eukaryota</taxon>
        <taxon>Fungi</taxon>
        <taxon>Fungi incertae sedis</taxon>
        <taxon>Chytridiomycota</taxon>
        <taxon>Chytridiomycota incertae sedis</taxon>
        <taxon>Chytridiomycetes</taxon>
        <taxon>Synchytriales</taxon>
        <taxon>Synchytriaceae</taxon>
        <taxon>Synchytrium</taxon>
    </lineage>
</organism>
<evidence type="ECO:0000256" key="4">
    <source>
        <dbReference type="ARBA" id="ARBA00023163"/>
    </source>
</evidence>
<dbReference type="GO" id="GO:0008270">
    <property type="term" value="F:zinc ion binding"/>
    <property type="evidence" value="ECO:0007669"/>
    <property type="project" value="InterPro"/>
</dbReference>
<dbReference type="RefSeq" id="XP_031027162.1">
    <property type="nucleotide sequence ID" value="XM_031166848.1"/>
</dbReference>
<feature type="compositionally biased region" description="Low complexity" evidence="6">
    <location>
        <begin position="82"/>
        <end position="101"/>
    </location>
</feature>
<comment type="subcellular location">
    <subcellularLocation>
        <location evidence="1">Nucleus</location>
    </subcellularLocation>
</comment>
<dbReference type="AlphaFoldDB" id="A0A507CBU6"/>
<name>A0A507CBU6_9FUNG</name>